<evidence type="ECO:0000256" key="6">
    <source>
        <dbReference type="ARBA" id="ARBA00023136"/>
    </source>
</evidence>
<dbReference type="RefSeq" id="WP_175490787.1">
    <property type="nucleotide sequence ID" value="NZ_FNJM01000002.1"/>
</dbReference>
<dbReference type="SUPFAM" id="SSF58104">
    <property type="entry name" value="Methyl-accepting chemotaxis protein (MCP) signaling domain"/>
    <property type="match status" value="1"/>
</dbReference>
<protein>
    <submittedName>
        <fullName evidence="13">Methyl-accepting chemotaxis protein</fullName>
    </submittedName>
</protein>
<evidence type="ECO:0000256" key="2">
    <source>
        <dbReference type="ARBA" id="ARBA00022475"/>
    </source>
</evidence>
<dbReference type="STRING" id="94869.SAMN04488529_102168"/>
<keyword evidence="5 10" id="KW-1133">Transmembrane helix</keyword>
<comment type="similarity">
    <text evidence="8">Belongs to the methyl-accepting chemotaxis (MCP) protein family.</text>
</comment>
<feature type="transmembrane region" description="Helical" evidence="10">
    <location>
        <begin position="283"/>
        <end position="305"/>
    </location>
</feature>
<dbReference type="InterPro" id="IPR033479">
    <property type="entry name" value="dCache_1"/>
</dbReference>
<dbReference type="InterPro" id="IPR029151">
    <property type="entry name" value="Sensor-like_sf"/>
</dbReference>
<evidence type="ECO:0000256" key="1">
    <source>
        <dbReference type="ARBA" id="ARBA00004651"/>
    </source>
</evidence>
<dbReference type="PROSITE" id="PS50885">
    <property type="entry name" value="HAMP"/>
    <property type="match status" value="1"/>
</dbReference>
<dbReference type="InterPro" id="IPR004089">
    <property type="entry name" value="MCPsignal_dom"/>
</dbReference>
<dbReference type="PANTHER" id="PTHR32089:SF112">
    <property type="entry name" value="LYSOZYME-LIKE PROTEIN-RELATED"/>
    <property type="match status" value="1"/>
</dbReference>
<reference evidence="13 14" key="1">
    <citation type="submission" date="2016-10" db="EMBL/GenBank/DDBJ databases">
        <authorList>
            <person name="de Groot N.N."/>
        </authorList>
    </citation>
    <scope>NUCLEOTIDE SEQUENCE [LARGE SCALE GENOMIC DNA]</scope>
    <source>
        <strain evidence="13 14">DSM 12272</strain>
    </source>
</reference>
<feature type="domain" description="Methyl-accepting transducer" evidence="11">
    <location>
        <begin position="381"/>
        <end position="638"/>
    </location>
</feature>
<evidence type="ECO:0000256" key="10">
    <source>
        <dbReference type="SAM" id="Phobius"/>
    </source>
</evidence>
<evidence type="ECO:0000256" key="8">
    <source>
        <dbReference type="ARBA" id="ARBA00029447"/>
    </source>
</evidence>
<keyword evidence="4 10" id="KW-0812">Transmembrane</keyword>
<dbReference type="SUPFAM" id="SSF103190">
    <property type="entry name" value="Sensory domain-like"/>
    <property type="match status" value="1"/>
</dbReference>
<dbReference type="PROSITE" id="PS50111">
    <property type="entry name" value="CHEMOTAXIS_TRANSDUC_2"/>
    <property type="match status" value="1"/>
</dbReference>
<sequence length="668" mass="72714">MKKSSKTIKTKMLTLFSSILLLSFATLTISTIISVKNKVTEDSYKMMNELTHSSANELNEYVNKYIMLSKTLASSITISPTTKLEDTIEPLNQYISQYDLDRIVITDASGNGVNSNNDKLNIFDTDYFKAAMAGKSTVSSPLVDKVTGNTIMVYAAPIKADGHIVGVLAFARDGKELSDKIKNITFRSSGKACLIDNLGNTIGHYDYEKVKQMENIIELSKTNTDLSELSKSIENMKSGQSSIDNYSYNGNKQVISYVAIPELNWSIGLIVDSNDLFVVINTIIKVLLVTCLLTLILSIILIYLFSTSIGKRLSLVSNIISKFSKGDFSQIIPSKELSKEDEIAIILKSIDTSQASLKDMLLSIKDSTTTLENESSTLTNLSEEYLSSCENIITATKESAEGTTNQASQIIYVSNSMNVFEDNLNSIISSISSINNMLNVISTKSSSSTKDISELVSTIKNLENNFNTFSQSILNMKNSITDITTITDVINSISEQTNLLALNAAIEASRAGDAGRGFAVVADEIRKLAEESKISSTKISSIVKTVLADTNLIVNGSTNISSSLQIQITETTNAITSFDNIISLVSNVATEINALNTNSNQILSEKKLIIDSLNNSSIISQELSAATEEIYASSTELSNSSMQIAVAAETSHKLTEVILDKVNNFKVD</sequence>
<evidence type="ECO:0000256" key="7">
    <source>
        <dbReference type="ARBA" id="ARBA00023224"/>
    </source>
</evidence>
<dbReference type="Pfam" id="PF02743">
    <property type="entry name" value="dCache_1"/>
    <property type="match status" value="1"/>
</dbReference>
<organism evidence="13 14">
    <name type="scientific">Clostridium gasigenes</name>
    <dbReference type="NCBI Taxonomy" id="94869"/>
    <lineage>
        <taxon>Bacteria</taxon>
        <taxon>Bacillati</taxon>
        <taxon>Bacillota</taxon>
        <taxon>Clostridia</taxon>
        <taxon>Eubacteriales</taxon>
        <taxon>Clostridiaceae</taxon>
        <taxon>Clostridium</taxon>
    </lineage>
</organism>
<dbReference type="CDD" id="cd12912">
    <property type="entry name" value="PDC2_MCP_like"/>
    <property type="match status" value="1"/>
</dbReference>
<dbReference type="CDD" id="cd12914">
    <property type="entry name" value="PDC1_DGC_like"/>
    <property type="match status" value="1"/>
</dbReference>
<evidence type="ECO:0000313" key="14">
    <source>
        <dbReference type="Proteomes" id="UP000198597"/>
    </source>
</evidence>
<dbReference type="AlphaFoldDB" id="A0A1H0Q3W3"/>
<evidence type="ECO:0000256" key="9">
    <source>
        <dbReference type="PROSITE-ProRule" id="PRU00284"/>
    </source>
</evidence>
<evidence type="ECO:0000313" key="13">
    <source>
        <dbReference type="EMBL" id="SDP11348.1"/>
    </source>
</evidence>
<dbReference type="Gene3D" id="3.30.450.20">
    <property type="entry name" value="PAS domain"/>
    <property type="match status" value="2"/>
</dbReference>
<dbReference type="Pfam" id="PF00015">
    <property type="entry name" value="MCPsignal"/>
    <property type="match status" value="1"/>
</dbReference>
<dbReference type="InterPro" id="IPR003660">
    <property type="entry name" value="HAMP_dom"/>
</dbReference>
<dbReference type="GO" id="GO:0007165">
    <property type="term" value="P:signal transduction"/>
    <property type="evidence" value="ECO:0007669"/>
    <property type="project" value="UniProtKB-KW"/>
</dbReference>
<dbReference type="SMART" id="SM00283">
    <property type="entry name" value="MA"/>
    <property type="match status" value="1"/>
</dbReference>
<keyword evidence="14" id="KW-1185">Reference proteome</keyword>
<dbReference type="Proteomes" id="UP000198597">
    <property type="component" value="Unassembled WGS sequence"/>
</dbReference>
<evidence type="ECO:0000259" key="12">
    <source>
        <dbReference type="PROSITE" id="PS50885"/>
    </source>
</evidence>
<accession>A0A1H0Q3W3</accession>
<keyword evidence="3" id="KW-0145">Chemotaxis</keyword>
<keyword evidence="6 10" id="KW-0472">Membrane</keyword>
<dbReference type="GO" id="GO:0006935">
    <property type="term" value="P:chemotaxis"/>
    <property type="evidence" value="ECO:0007669"/>
    <property type="project" value="UniProtKB-KW"/>
</dbReference>
<name>A0A1H0Q3W3_9CLOT</name>
<evidence type="ECO:0000259" key="11">
    <source>
        <dbReference type="PROSITE" id="PS50111"/>
    </source>
</evidence>
<gene>
    <name evidence="13" type="ORF">SAMN04488529_102168</name>
</gene>
<keyword evidence="2" id="KW-1003">Cell membrane</keyword>
<evidence type="ECO:0000256" key="4">
    <source>
        <dbReference type="ARBA" id="ARBA00022692"/>
    </source>
</evidence>
<dbReference type="Gene3D" id="1.10.287.950">
    <property type="entry name" value="Methyl-accepting chemotaxis protein"/>
    <property type="match status" value="1"/>
</dbReference>
<evidence type="ECO:0000256" key="3">
    <source>
        <dbReference type="ARBA" id="ARBA00022500"/>
    </source>
</evidence>
<feature type="domain" description="HAMP" evidence="12">
    <location>
        <begin position="307"/>
        <end position="362"/>
    </location>
</feature>
<evidence type="ECO:0000256" key="5">
    <source>
        <dbReference type="ARBA" id="ARBA00022989"/>
    </source>
</evidence>
<comment type="subcellular location">
    <subcellularLocation>
        <location evidence="1">Cell membrane</location>
        <topology evidence="1">Multi-pass membrane protein</topology>
    </subcellularLocation>
</comment>
<dbReference type="EMBL" id="FNJM01000002">
    <property type="protein sequence ID" value="SDP11348.1"/>
    <property type="molecule type" value="Genomic_DNA"/>
</dbReference>
<dbReference type="GO" id="GO:0005886">
    <property type="term" value="C:plasma membrane"/>
    <property type="evidence" value="ECO:0007669"/>
    <property type="project" value="UniProtKB-SubCell"/>
</dbReference>
<proteinExistence type="inferred from homology"/>
<keyword evidence="7 9" id="KW-0807">Transducer</keyword>
<dbReference type="PANTHER" id="PTHR32089">
    <property type="entry name" value="METHYL-ACCEPTING CHEMOTAXIS PROTEIN MCPB"/>
    <property type="match status" value="1"/>
</dbReference>